<dbReference type="Proteomes" id="UP000005561">
    <property type="component" value="Unassembled WGS sequence"/>
</dbReference>
<reference evidence="2" key="1">
    <citation type="submission" date="2009-07" db="EMBL/GenBank/DDBJ databases">
        <authorList>
            <person name="Weinstock G."/>
            <person name="Sodergren E."/>
            <person name="Clifton S."/>
            <person name="Fulton L."/>
            <person name="Fulton B."/>
            <person name="Courtney L."/>
            <person name="Fronick C."/>
            <person name="Harrison M."/>
            <person name="Strong C."/>
            <person name="Farmer C."/>
            <person name="Delahaunty K."/>
            <person name="Markovic C."/>
            <person name="Hall O."/>
            <person name="Minx P."/>
            <person name="Tomlinson C."/>
            <person name="Mitreva M."/>
            <person name="Nelson J."/>
            <person name="Hou S."/>
            <person name="Wollam A."/>
            <person name="Pepin K.H."/>
            <person name="Johnson M."/>
            <person name="Bhonagiri V."/>
            <person name="Nash W.E."/>
            <person name="Warren W."/>
            <person name="Chinwalla A."/>
            <person name="Mardis E.R."/>
            <person name="Wilson R.K."/>
        </authorList>
    </citation>
    <scope>NUCLEOTIDE SEQUENCE [LARGE SCALE GENOMIC DNA]</scope>
    <source>
        <strain evidence="2">DSM 14469</strain>
    </source>
</reference>
<organism evidence="2 3">
    <name type="scientific">Marvinbryantia formatexigens DSM 14469</name>
    <dbReference type="NCBI Taxonomy" id="478749"/>
    <lineage>
        <taxon>Bacteria</taxon>
        <taxon>Bacillati</taxon>
        <taxon>Bacillota</taxon>
        <taxon>Clostridia</taxon>
        <taxon>Lachnospirales</taxon>
        <taxon>Lachnospiraceae</taxon>
        <taxon>Marvinbryantia</taxon>
    </lineage>
</organism>
<feature type="region of interest" description="Disordered" evidence="1">
    <location>
        <begin position="1"/>
        <end position="40"/>
    </location>
</feature>
<dbReference type="AlphaFoldDB" id="C6LDL9"/>
<gene>
    <name evidence="2" type="ORF">BRYFOR_06717</name>
</gene>
<evidence type="ECO:0000313" key="2">
    <source>
        <dbReference type="EMBL" id="EET61073.1"/>
    </source>
</evidence>
<comment type="caution">
    <text evidence="2">The sequence shown here is derived from an EMBL/GenBank/DDBJ whole genome shotgun (WGS) entry which is preliminary data.</text>
</comment>
<evidence type="ECO:0000313" key="3">
    <source>
        <dbReference type="Proteomes" id="UP000005561"/>
    </source>
</evidence>
<keyword evidence="3" id="KW-1185">Reference proteome</keyword>
<accession>C6LDL9</accession>
<protein>
    <submittedName>
        <fullName evidence="2">Uncharacterized protein</fullName>
    </submittedName>
</protein>
<feature type="compositionally biased region" description="Basic and acidic residues" evidence="1">
    <location>
        <begin position="20"/>
        <end position="29"/>
    </location>
</feature>
<dbReference type="EMBL" id="ACCL02000007">
    <property type="protein sequence ID" value="EET61073.1"/>
    <property type="molecule type" value="Genomic_DNA"/>
</dbReference>
<name>C6LDL9_9FIRM</name>
<sequence>MRFEQKTAKLILENSAETKPQAEKNDGHTGRQRGMPVFWK</sequence>
<proteinExistence type="predicted"/>
<evidence type="ECO:0000256" key="1">
    <source>
        <dbReference type="SAM" id="MobiDB-lite"/>
    </source>
</evidence>